<protein>
    <submittedName>
        <fullName evidence="1">6918_t:CDS:1</fullName>
    </submittedName>
</protein>
<accession>A0ABN7V9M4</accession>
<keyword evidence="2" id="KW-1185">Reference proteome</keyword>
<comment type="caution">
    <text evidence="1">The sequence shown here is derived from an EMBL/GenBank/DDBJ whole genome shotgun (WGS) entry which is preliminary data.</text>
</comment>
<dbReference type="EMBL" id="CAJVQB010011472">
    <property type="protein sequence ID" value="CAG8747966.1"/>
    <property type="molecule type" value="Genomic_DNA"/>
</dbReference>
<evidence type="ECO:0000313" key="1">
    <source>
        <dbReference type="EMBL" id="CAG8747966.1"/>
    </source>
</evidence>
<gene>
    <name evidence="1" type="ORF">GMARGA_LOCUS16073</name>
</gene>
<name>A0ABN7V9M4_GIGMA</name>
<reference evidence="1 2" key="1">
    <citation type="submission" date="2021-06" db="EMBL/GenBank/DDBJ databases">
        <authorList>
            <person name="Kallberg Y."/>
            <person name="Tangrot J."/>
            <person name="Rosling A."/>
        </authorList>
    </citation>
    <scope>NUCLEOTIDE SEQUENCE [LARGE SCALE GENOMIC DNA]</scope>
    <source>
        <strain evidence="1 2">120-4 pot B 10/14</strain>
    </source>
</reference>
<dbReference type="Proteomes" id="UP000789901">
    <property type="component" value="Unassembled WGS sequence"/>
</dbReference>
<sequence>MPTVPFAIQSLYWELFKNMTLAPGKTTLERIVGGSVVKYWTCIDEFTIHSSSSRNISFINPMW</sequence>
<organism evidence="1 2">
    <name type="scientific">Gigaspora margarita</name>
    <dbReference type="NCBI Taxonomy" id="4874"/>
    <lineage>
        <taxon>Eukaryota</taxon>
        <taxon>Fungi</taxon>
        <taxon>Fungi incertae sedis</taxon>
        <taxon>Mucoromycota</taxon>
        <taxon>Glomeromycotina</taxon>
        <taxon>Glomeromycetes</taxon>
        <taxon>Diversisporales</taxon>
        <taxon>Gigasporaceae</taxon>
        <taxon>Gigaspora</taxon>
    </lineage>
</organism>
<proteinExistence type="predicted"/>
<evidence type="ECO:0000313" key="2">
    <source>
        <dbReference type="Proteomes" id="UP000789901"/>
    </source>
</evidence>